<keyword evidence="2" id="KW-1185">Reference proteome</keyword>
<proteinExistence type="predicted"/>
<name>A0ABQ0X0Q7_9LACO</name>
<evidence type="ECO:0000313" key="1">
    <source>
        <dbReference type="EMBL" id="GEO72831.1"/>
    </source>
</evidence>
<organism evidence="1 2">
    <name type="scientific">Levilactobacillus zymae</name>
    <dbReference type="NCBI Taxonomy" id="267363"/>
    <lineage>
        <taxon>Bacteria</taxon>
        <taxon>Bacillati</taxon>
        <taxon>Bacillota</taxon>
        <taxon>Bacilli</taxon>
        <taxon>Lactobacillales</taxon>
        <taxon>Lactobacillaceae</taxon>
        <taxon>Levilactobacillus</taxon>
    </lineage>
</organism>
<dbReference type="Proteomes" id="UP000321794">
    <property type="component" value="Unassembled WGS sequence"/>
</dbReference>
<gene>
    <name evidence="1" type="ORF">LZY01_19990</name>
</gene>
<evidence type="ECO:0000313" key="2">
    <source>
        <dbReference type="Proteomes" id="UP000321794"/>
    </source>
</evidence>
<reference evidence="1 2" key="1">
    <citation type="submission" date="2019-07" db="EMBL/GenBank/DDBJ databases">
        <title>Whole genome shotgun sequence of Lactobacillus zymae NBRC 107157.</title>
        <authorList>
            <person name="Hosoyama A."/>
            <person name="Uohara A."/>
            <person name="Ohji S."/>
            <person name="Ichikawa N."/>
        </authorList>
    </citation>
    <scope>NUCLEOTIDE SEQUENCE [LARGE SCALE GENOMIC DNA]</scope>
    <source>
        <strain evidence="1 2">NBRC 107157</strain>
    </source>
</reference>
<dbReference type="EMBL" id="BJZK01000028">
    <property type="protein sequence ID" value="GEO72831.1"/>
    <property type="molecule type" value="Genomic_DNA"/>
</dbReference>
<protein>
    <recommendedName>
        <fullName evidence="3">LytTR family transcriptional regulator</fullName>
    </recommendedName>
</protein>
<sequence>MGHIQRVDKNATKWLVNEPKWVHLGTVLINLNNIAFVQDRGDENGITVYLIDGRRLDVSGRSLKDFEESLG</sequence>
<accession>A0ABQ0X0Q7</accession>
<comment type="caution">
    <text evidence="1">The sequence shown here is derived from an EMBL/GenBank/DDBJ whole genome shotgun (WGS) entry which is preliminary data.</text>
</comment>
<evidence type="ECO:0008006" key="3">
    <source>
        <dbReference type="Google" id="ProtNLM"/>
    </source>
</evidence>